<dbReference type="NCBIfam" id="TIGR04294">
    <property type="entry name" value="pre_pil_HX9DG"/>
    <property type="match status" value="1"/>
</dbReference>
<dbReference type="PANTHER" id="PTHR30093">
    <property type="entry name" value="GENERAL SECRETION PATHWAY PROTEIN G"/>
    <property type="match status" value="1"/>
</dbReference>
<dbReference type="EMBL" id="SIHI01000089">
    <property type="protein sequence ID" value="TWT34099.1"/>
    <property type="molecule type" value="Genomic_DNA"/>
</dbReference>
<keyword evidence="3" id="KW-1185">Reference proteome</keyword>
<dbReference type="InterPro" id="IPR027558">
    <property type="entry name" value="Pre_pil_HX9DG_C"/>
</dbReference>
<dbReference type="Pfam" id="PF07596">
    <property type="entry name" value="SBP_bac_10"/>
    <property type="match status" value="1"/>
</dbReference>
<reference evidence="2 3" key="1">
    <citation type="submission" date="2019-02" db="EMBL/GenBank/DDBJ databases">
        <title>Deep-cultivation of Planctomycetes and their phenomic and genomic characterization uncovers novel biology.</title>
        <authorList>
            <person name="Wiegand S."/>
            <person name="Jogler M."/>
            <person name="Boedeker C."/>
            <person name="Pinto D."/>
            <person name="Vollmers J."/>
            <person name="Rivas-Marin E."/>
            <person name="Kohn T."/>
            <person name="Peeters S.H."/>
            <person name="Heuer A."/>
            <person name="Rast P."/>
            <person name="Oberbeckmann S."/>
            <person name="Bunk B."/>
            <person name="Jeske O."/>
            <person name="Meyerdierks A."/>
            <person name="Storesund J.E."/>
            <person name="Kallscheuer N."/>
            <person name="Luecker S."/>
            <person name="Lage O.M."/>
            <person name="Pohl T."/>
            <person name="Merkel B.J."/>
            <person name="Hornburger P."/>
            <person name="Mueller R.-W."/>
            <person name="Bruemmer F."/>
            <person name="Labrenz M."/>
            <person name="Spormann A.M."/>
            <person name="Op Den Camp H."/>
            <person name="Overmann J."/>
            <person name="Amann R."/>
            <person name="Jetten M.S.M."/>
            <person name="Mascher T."/>
            <person name="Medema M.H."/>
            <person name="Devos D.P."/>
            <person name="Kaster A.-K."/>
            <person name="Ovreas L."/>
            <person name="Rohde M."/>
            <person name="Galperin M.Y."/>
            <person name="Jogler C."/>
        </authorList>
    </citation>
    <scope>NUCLEOTIDE SEQUENCE [LARGE SCALE GENOMIC DNA]</scope>
    <source>
        <strain evidence="2 3">KOR42</strain>
    </source>
</reference>
<sequence>MYQAIGIGDGVLYQDAALIDENLQAMREPISLFRCPSDIGLIRVDNGGNAQRGARDANDKWVTTTISNYVGSNSSGAMGYKWGSPEPRGSGSDANINYAERANGMFFGNSGVKFRDVTDGLSSTILLGERCWQMNGITGIVDCRAATVHVIARNGNSLLSGNRGHGQSYSMFLGKFAINQPGVIFSGSPNACVMGLASLHVGGVQVAMGDGRVRFLSENIDHRVDLVNGTEPVDSTYERLIGIKDGQVTGNF</sequence>
<dbReference type="AlphaFoldDB" id="A0A5C5V8D1"/>
<dbReference type="Proteomes" id="UP000317243">
    <property type="component" value="Unassembled WGS sequence"/>
</dbReference>
<name>A0A5C5V8D1_9PLAN</name>
<organism evidence="2 3">
    <name type="scientific">Thalassoglobus neptunius</name>
    <dbReference type="NCBI Taxonomy" id="1938619"/>
    <lineage>
        <taxon>Bacteria</taxon>
        <taxon>Pseudomonadati</taxon>
        <taxon>Planctomycetota</taxon>
        <taxon>Planctomycetia</taxon>
        <taxon>Planctomycetales</taxon>
        <taxon>Planctomycetaceae</taxon>
        <taxon>Thalassoglobus</taxon>
    </lineage>
</organism>
<evidence type="ECO:0000259" key="1">
    <source>
        <dbReference type="Pfam" id="PF07596"/>
    </source>
</evidence>
<comment type="caution">
    <text evidence="2">The sequence shown here is derived from an EMBL/GenBank/DDBJ whole genome shotgun (WGS) entry which is preliminary data.</text>
</comment>
<accession>A0A5C5V8D1</accession>
<dbReference type="PANTHER" id="PTHR30093:SF2">
    <property type="entry name" value="TYPE II SECRETION SYSTEM PROTEIN H"/>
    <property type="match status" value="1"/>
</dbReference>
<gene>
    <name evidence="2" type="ORF">KOR42_53740</name>
</gene>
<evidence type="ECO:0000313" key="3">
    <source>
        <dbReference type="Proteomes" id="UP000317243"/>
    </source>
</evidence>
<feature type="domain" description="DUF1559" evidence="1">
    <location>
        <begin position="21"/>
        <end position="222"/>
    </location>
</feature>
<protein>
    <recommendedName>
        <fullName evidence="1">DUF1559 domain-containing protein</fullName>
    </recommendedName>
</protein>
<dbReference type="InterPro" id="IPR011453">
    <property type="entry name" value="DUF1559"/>
</dbReference>
<evidence type="ECO:0000313" key="2">
    <source>
        <dbReference type="EMBL" id="TWT34099.1"/>
    </source>
</evidence>
<proteinExistence type="predicted"/>